<sequence length="2018" mass="225397">MPTTGAKSQKTGYHLSPNEEAALIKREKERRRKLRIQQVREQERNFASKVRSNVNKKKDEELKNLALHMKKDWEEEKKEKTDALQKIVERSLDSIGDGHRAASNQPPLAEIRAAQALKDQHSAIQRYNTALKRQQVEEEQQYLKENAHIIARKSALQAEKIRAAKMASLPPPVKDPLEDLDDVGKENKIVIVTSGFSTSHYHLKGEYVEKAEPEEQEDARLAAQEEERRAKEDKVETEREEKERQEKACLRHQHARKQELLHQDYNKLMEELGHMEQADRRRRQTIVANIPHQVFQPPHKRLEDKQEEQQKLEQAFEDMYMANTDYTGDLILALEPKPQRDTDLDVTVDSVSDDVGISLQPVPILPADRDDGGKRLPQGLDEESEEEAEKTIAEEKPKQPRAPLKKLMDRIKSQREELKKKVVLEVPSPERHPREELETPSSSRDLSTEDAFSPSPEAAQEESESDRGTLDTLESGTLSEDTNKLEEKRTLLHPLEEAAKIRSVTKVPEVELQKKAQEDIIAKEDEQRLRLAEKQLQEHMDHRDHLQMLQDNLLQRQRMLQQHIGEQERLHREQLQLQQEQFGKQQPGLWNDELQPQLNEPLENQHPQSHNVHAIQRLIRQLQISDQQRQLQRAQQLQVTQQQQQTQDNGQQQHDLTQYQDLPNNLLRQPNLMSKESSRQKQHLQQQQVEVNTADFQLPRQRISQLMERERSTQDLTVKPAVELMDPTTFPKSVSGLEQKRDFQARQIPVTVEQGHGEEWLRQHLQDTVKTAVSSQLTADQAGRKLPSRDTLQEAQLQLEQRRERLMQLYPELQLPPYEPYIKNKPTPDSTEPMTDMVTDTPMYQGAQIVRDAGLGKDIEHSDAVQVAPSVVPISAAESFVRQQGASQMTGVSTTCDVSAAGVSVTGVSSVSKPEAGLSSGADSASAPQLDVLKQTAHSTASGLPLNEMERKLEQHRQQLLKTWQQLQQQQQQQQQRILDKQKILVQRIGQQRQEQLSRQQGQGTVSEGIPQNVIISPPGTQVMMTSQPILHDVMSQIPPGIPRALSSTIRTSHPVPPDVVFLQCGTQDVIASEPPEVTTVHPDAQPKVATRELGVPHIKGVGSPEFSQQVGQTLSKTKESSDGPSPSRAVYKLPSMTLGKTSYHFDPTLDVAGKSVERELPSFHELSLESSAHLTENSDHQPFEVTENQDVPAHGQSGMGIAQHMQQDWGSIFVSGSDPNKQVERNQSALPSQRLAKHTRPPPSQWRLPQMTMEAGPHELSTILEGESPEGKHLSRGHQELNPLASTPHKTSPFLLETSQQGTQASSSPFYLGEHASVKSDPSGKASQVATPVGQVSGINCSKTLTIAEITQTPNVDSHSQGQVDTSRPTFVPSFAMDVGRGVLSYPSSNVMTEGPVATVSASAASSIPVASSHTTPIPIPNPANIHIASPVTDTEEVTTQPDSTISMLSEHTLVNSLQLSDESVEQFLALSASESSTSDSASSTSARYQVQMLGSDKRSTKSPVIKNFVMDIPSRSSWKSSFEPSIPPFSQSGAAATEVTLPSLPTAPRQSIHSEDYNLGPVSPQSTWTDTDTQSGSYLAGGAPFFPMFRGSDIPKDGMSMFSDVSLSHYNTSLESGPTILPISTVDPGQLNRRASPSGESEQWFMPQQKLDNSELHQPDRGSTVKHSRERVETGKETLESETDVSVDTPPSDDESSKLSYAGALVEEPHDPSGAMVDDTLQEAMRNIAVSESETSKETGIIEDPDLTLISLNSTLTSFGPPDDSNDSIKQRQWVSEELGSDSLVSFLHHEEEMKLESPARSGLDQSKAVGTSSLMAEDQVDLTGGTASSEDRSISLQEAFMRHKQSFIRSTQSRQLEVKVHAESHQATAFSQTLDNWKRSRGGKIHRPSNTRTSKSPSKGPAVRGKRSGTGPTRHGQVSMREIEQTKDRSKITRTVTSSDRKAAERDMYLRNIRLYNQLEEVQKWKLTQQRKRDYAANRQRRKEFGQKLQARFKLTKQTGKSPSLRDAGTNGSEN</sequence>
<feature type="compositionally biased region" description="Basic and acidic residues" evidence="2">
    <location>
        <begin position="406"/>
        <end position="437"/>
    </location>
</feature>
<feature type="region of interest" description="Disordered" evidence="2">
    <location>
        <begin position="357"/>
        <end position="488"/>
    </location>
</feature>
<dbReference type="OMA" id="GMPMFSD"/>
<evidence type="ECO:0000313" key="5">
    <source>
        <dbReference type="RefSeq" id="XP_022098576.1"/>
    </source>
</evidence>
<dbReference type="RefSeq" id="XP_022098577.1">
    <property type="nucleotide sequence ID" value="XM_022242885.1"/>
</dbReference>
<feature type="compositionally biased region" description="Polar residues" evidence="2">
    <location>
        <begin position="1"/>
        <end position="11"/>
    </location>
</feature>
<feature type="compositionally biased region" description="Basic and acidic residues" evidence="2">
    <location>
        <begin position="209"/>
        <end position="249"/>
    </location>
</feature>
<keyword evidence="3" id="KW-1185">Reference proteome</keyword>
<dbReference type="GeneID" id="110983558"/>
<feature type="compositionally biased region" description="Basic and acidic residues" evidence="2">
    <location>
        <begin position="1672"/>
        <end position="1681"/>
    </location>
</feature>
<feature type="region of interest" description="Disordered" evidence="2">
    <location>
        <begin position="674"/>
        <end position="696"/>
    </location>
</feature>
<feature type="compositionally biased region" description="Basic residues" evidence="2">
    <location>
        <begin position="1882"/>
        <end position="1892"/>
    </location>
</feature>
<dbReference type="GO" id="GO:0005814">
    <property type="term" value="C:centriole"/>
    <property type="evidence" value="ECO:0007669"/>
    <property type="project" value="TreeGrafter"/>
</dbReference>
<feature type="region of interest" description="Disordered" evidence="2">
    <location>
        <begin position="1618"/>
        <end position="1701"/>
    </location>
</feature>
<feature type="region of interest" description="Disordered" evidence="2">
    <location>
        <begin position="1874"/>
        <end position="1946"/>
    </location>
</feature>
<dbReference type="GO" id="GO:0005829">
    <property type="term" value="C:cytosol"/>
    <property type="evidence" value="ECO:0007669"/>
    <property type="project" value="TreeGrafter"/>
</dbReference>
<dbReference type="KEGG" id="aplc:110983558"/>
<feature type="compositionally biased region" description="Polar residues" evidence="2">
    <location>
        <begin position="1218"/>
        <end position="1232"/>
    </location>
</feature>
<evidence type="ECO:0000313" key="4">
    <source>
        <dbReference type="RefSeq" id="XP_022098575.1"/>
    </source>
</evidence>
<feature type="compositionally biased region" description="Basic and acidic residues" evidence="2">
    <location>
        <begin position="1924"/>
        <end position="1934"/>
    </location>
</feature>
<dbReference type="PANTHER" id="PTHR21553">
    <property type="entry name" value="ALMS1-RELATED"/>
    <property type="match status" value="1"/>
</dbReference>
<feature type="region of interest" description="Disordered" evidence="2">
    <location>
        <begin position="1798"/>
        <end position="1833"/>
    </location>
</feature>
<dbReference type="CTD" id="85459"/>
<accession>A0A8B7Z5G4</accession>
<protein>
    <submittedName>
        <fullName evidence="4 5">Uncharacterized protein LOC110983558 isoform X1</fullName>
    </submittedName>
</protein>
<feature type="region of interest" description="Disordered" evidence="2">
    <location>
        <begin position="1269"/>
        <end position="1293"/>
    </location>
</feature>
<feature type="compositionally biased region" description="Basic and acidic residues" evidence="2">
    <location>
        <begin position="1270"/>
        <end position="1280"/>
    </location>
</feature>
<reference evidence="4 5" key="1">
    <citation type="submission" date="2025-04" db="UniProtKB">
        <authorList>
            <consortium name="RefSeq"/>
        </authorList>
    </citation>
    <scope>IDENTIFICATION</scope>
</reference>
<feature type="compositionally biased region" description="Basic and acidic residues" evidence="2">
    <location>
        <begin position="389"/>
        <end position="398"/>
    </location>
</feature>
<feature type="coiled-coil region" evidence="1">
    <location>
        <begin position="950"/>
        <end position="977"/>
    </location>
</feature>
<evidence type="ECO:0000313" key="6">
    <source>
        <dbReference type="RefSeq" id="XP_022098577.1"/>
    </source>
</evidence>
<feature type="region of interest" description="Disordered" evidence="2">
    <location>
        <begin position="1971"/>
        <end position="2018"/>
    </location>
</feature>
<name>A0A8B7Z5G4_ACAPL</name>
<feature type="region of interest" description="Disordered" evidence="2">
    <location>
        <begin position="209"/>
        <end position="255"/>
    </location>
</feature>
<dbReference type="Proteomes" id="UP000694845">
    <property type="component" value="Unplaced"/>
</dbReference>
<keyword evidence="1" id="KW-0175">Coiled coil</keyword>
<feature type="region of interest" description="Disordered" evidence="2">
    <location>
        <begin position="1098"/>
        <end position="1129"/>
    </location>
</feature>
<dbReference type="OrthoDB" id="6359887at2759"/>
<evidence type="ECO:0000256" key="2">
    <source>
        <dbReference type="SAM" id="MobiDB-lite"/>
    </source>
</evidence>
<dbReference type="RefSeq" id="XP_022098575.1">
    <property type="nucleotide sequence ID" value="XM_022242883.1"/>
</dbReference>
<proteinExistence type="predicted"/>
<feature type="region of interest" description="Disordered" evidence="2">
    <location>
        <begin position="1217"/>
        <end position="1250"/>
    </location>
</feature>
<feature type="region of interest" description="Disordered" evidence="2">
    <location>
        <begin position="1"/>
        <end position="20"/>
    </location>
</feature>
<evidence type="ECO:0000313" key="3">
    <source>
        <dbReference type="Proteomes" id="UP000694845"/>
    </source>
</evidence>
<dbReference type="GO" id="GO:0046599">
    <property type="term" value="P:regulation of centriole replication"/>
    <property type="evidence" value="ECO:0007669"/>
    <property type="project" value="TreeGrafter"/>
</dbReference>
<feature type="compositionally biased region" description="Polar residues" evidence="2">
    <location>
        <begin position="1106"/>
        <end position="1116"/>
    </location>
</feature>
<organism evidence="3 5">
    <name type="scientific">Acanthaster planci</name>
    <name type="common">Crown-of-thorns starfish</name>
    <dbReference type="NCBI Taxonomy" id="133434"/>
    <lineage>
        <taxon>Eukaryota</taxon>
        <taxon>Metazoa</taxon>
        <taxon>Echinodermata</taxon>
        <taxon>Eleutherozoa</taxon>
        <taxon>Asterozoa</taxon>
        <taxon>Asteroidea</taxon>
        <taxon>Valvatacea</taxon>
        <taxon>Valvatida</taxon>
        <taxon>Acanthasteridae</taxon>
        <taxon>Acanthaster</taxon>
    </lineage>
</organism>
<gene>
    <name evidence="4 5 6" type="primary">LOC110983558</name>
</gene>
<dbReference type="PANTHER" id="PTHR21553:SF26">
    <property type="entry name" value="ALMS MOTIF DOMAIN-CONTAINING PROTEIN"/>
    <property type="match status" value="1"/>
</dbReference>
<dbReference type="GO" id="GO:0005813">
    <property type="term" value="C:centrosome"/>
    <property type="evidence" value="ECO:0007669"/>
    <property type="project" value="TreeGrafter"/>
</dbReference>
<evidence type="ECO:0000256" key="1">
    <source>
        <dbReference type="SAM" id="Coils"/>
    </source>
</evidence>
<dbReference type="RefSeq" id="XP_022098576.1">
    <property type="nucleotide sequence ID" value="XM_022242884.1"/>
</dbReference>